<name>T1JKY0_STRMM</name>
<dbReference type="EnsemblMetazoa" id="SMAR014510-RA">
    <property type="protein sequence ID" value="SMAR014510-PA"/>
    <property type="gene ID" value="SMAR014510"/>
</dbReference>
<evidence type="ECO:0000256" key="1">
    <source>
        <dbReference type="SAM" id="MobiDB-lite"/>
    </source>
</evidence>
<reference evidence="3" key="1">
    <citation type="submission" date="2011-05" db="EMBL/GenBank/DDBJ databases">
        <authorList>
            <person name="Richards S.R."/>
            <person name="Qu J."/>
            <person name="Jiang H."/>
            <person name="Jhangiani S.N."/>
            <person name="Agravi P."/>
            <person name="Goodspeed R."/>
            <person name="Gross S."/>
            <person name="Mandapat C."/>
            <person name="Jackson L."/>
            <person name="Mathew T."/>
            <person name="Pu L."/>
            <person name="Thornton R."/>
            <person name="Saada N."/>
            <person name="Wilczek-Boney K.B."/>
            <person name="Lee S."/>
            <person name="Kovar C."/>
            <person name="Wu Y."/>
            <person name="Scherer S.E."/>
            <person name="Worley K.C."/>
            <person name="Muzny D.M."/>
            <person name="Gibbs R."/>
        </authorList>
    </citation>
    <scope>NUCLEOTIDE SEQUENCE</scope>
    <source>
        <strain evidence="3">Brora</strain>
    </source>
</reference>
<evidence type="ECO:0000313" key="2">
    <source>
        <dbReference type="EnsemblMetazoa" id="SMAR014510-PA"/>
    </source>
</evidence>
<protein>
    <submittedName>
        <fullName evidence="2">Uncharacterized protein</fullName>
    </submittedName>
</protein>
<dbReference type="AlphaFoldDB" id="T1JKY0"/>
<dbReference type="HOGENOM" id="CLU_2457646_0_0_1"/>
<organism evidence="2 3">
    <name type="scientific">Strigamia maritima</name>
    <name type="common">European centipede</name>
    <name type="synonym">Geophilus maritimus</name>
    <dbReference type="NCBI Taxonomy" id="126957"/>
    <lineage>
        <taxon>Eukaryota</taxon>
        <taxon>Metazoa</taxon>
        <taxon>Ecdysozoa</taxon>
        <taxon>Arthropoda</taxon>
        <taxon>Myriapoda</taxon>
        <taxon>Chilopoda</taxon>
        <taxon>Pleurostigmophora</taxon>
        <taxon>Geophilomorpha</taxon>
        <taxon>Linotaeniidae</taxon>
        <taxon>Strigamia</taxon>
    </lineage>
</organism>
<accession>T1JKY0</accession>
<dbReference type="EMBL" id="JH432192">
    <property type="status" value="NOT_ANNOTATED_CDS"/>
    <property type="molecule type" value="Genomic_DNA"/>
</dbReference>
<evidence type="ECO:0000313" key="3">
    <source>
        <dbReference type="Proteomes" id="UP000014500"/>
    </source>
</evidence>
<reference evidence="2" key="2">
    <citation type="submission" date="2015-02" db="UniProtKB">
        <authorList>
            <consortium name="EnsemblMetazoa"/>
        </authorList>
    </citation>
    <scope>IDENTIFICATION</scope>
</reference>
<dbReference type="Proteomes" id="UP000014500">
    <property type="component" value="Unassembled WGS sequence"/>
</dbReference>
<keyword evidence="3" id="KW-1185">Reference proteome</keyword>
<sequence length="89" mass="10295">MLTRPMRPSRIKTRSGSTMARNVKKEENTLISAFREQIAVCDTSWFFFSMLEENLDMRKTDFSSEILAYPTHRLEGLHSHLTGDSLAKE</sequence>
<feature type="region of interest" description="Disordered" evidence="1">
    <location>
        <begin position="1"/>
        <end position="20"/>
    </location>
</feature>
<proteinExistence type="predicted"/>